<dbReference type="GO" id="GO:0016616">
    <property type="term" value="F:oxidoreductase activity, acting on the CH-OH group of donors, NAD or NADP as acceptor"/>
    <property type="evidence" value="ECO:0007669"/>
    <property type="project" value="UniProtKB-ARBA"/>
</dbReference>
<protein>
    <submittedName>
        <fullName evidence="6">Sorbitol dehydrogenase</fullName>
    </submittedName>
</protein>
<evidence type="ECO:0000256" key="3">
    <source>
        <dbReference type="ARBA" id="ARBA00023002"/>
    </source>
</evidence>
<name>A0A2U3QHG8_9BACT</name>
<keyword evidence="7" id="KW-1185">Reference proteome</keyword>
<gene>
    <name evidence="6" type="ORF">NBG4_350018</name>
</gene>
<sequence length="338" mass="36831">MLAAILAKPGEIALQEMAIPEPREGELLVEVKSSLTCGTDLKAFIRGHSLIPMPGPFGHEFSGIVVEKGKGAGKFKVGDPIMAVHSAPCLYCSYCKKGIFNLCENLMSTKVLGAYSEYLLLPKHIVRQNVFKKPKTLSFSEAAFLEPLACVVHGMEPLGIKKNDTVFIIGAGPIGLLHLILAKSKGAKVMITGLEEQRLKVAKKLGADLVFDPSQTVKSIRDFTGGIGADYIFECTGQPDIWEASVEYVRKGGTIVLFGGCKSGAIVRFKAERLHYDEIKLMGTFHFTPRDVAKAFGFLRDRKVDVRKLISGSFPLKDIKDVFAKLAKGDGIKYALIP</sequence>
<accession>A0A2U3QHG8</accession>
<keyword evidence="3" id="KW-0560">Oxidoreductase</keyword>
<feature type="domain" description="Enoyl reductase (ER)" evidence="5">
    <location>
        <begin position="10"/>
        <end position="306"/>
    </location>
</feature>
<dbReference type="Gene3D" id="3.40.50.720">
    <property type="entry name" value="NAD(P)-binding Rossmann-like Domain"/>
    <property type="match status" value="1"/>
</dbReference>
<dbReference type="InterPro" id="IPR002328">
    <property type="entry name" value="ADH_Zn_CS"/>
</dbReference>
<dbReference type="SMART" id="SM00829">
    <property type="entry name" value="PKS_ER"/>
    <property type="match status" value="1"/>
</dbReference>
<organism evidence="6 7">
    <name type="scientific">Candidatus Sulfobium mesophilum</name>
    <dbReference type="NCBI Taxonomy" id="2016548"/>
    <lineage>
        <taxon>Bacteria</taxon>
        <taxon>Pseudomonadati</taxon>
        <taxon>Nitrospirota</taxon>
        <taxon>Nitrospiria</taxon>
        <taxon>Nitrospirales</taxon>
        <taxon>Nitrospiraceae</taxon>
        <taxon>Candidatus Sulfobium</taxon>
    </lineage>
</organism>
<dbReference type="Gene3D" id="3.90.180.10">
    <property type="entry name" value="Medium-chain alcohol dehydrogenases, catalytic domain"/>
    <property type="match status" value="1"/>
</dbReference>
<keyword evidence="2 4" id="KW-0862">Zinc</keyword>
<dbReference type="Proteomes" id="UP000245125">
    <property type="component" value="Unassembled WGS sequence"/>
</dbReference>
<reference evidence="7" key="1">
    <citation type="submission" date="2018-03" db="EMBL/GenBank/DDBJ databases">
        <authorList>
            <person name="Zecchin S."/>
        </authorList>
    </citation>
    <scope>NUCLEOTIDE SEQUENCE [LARGE SCALE GENOMIC DNA]</scope>
</reference>
<dbReference type="InterPro" id="IPR020843">
    <property type="entry name" value="ER"/>
</dbReference>
<dbReference type="AlphaFoldDB" id="A0A2U3QHG8"/>
<comment type="cofactor">
    <cofactor evidence="4">
        <name>Zn(2+)</name>
        <dbReference type="ChEBI" id="CHEBI:29105"/>
    </cofactor>
</comment>
<dbReference type="EMBL" id="OUUY01000081">
    <property type="protein sequence ID" value="SPQ00853.1"/>
    <property type="molecule type" value="Genomic_DNA"/>
</dbReference>
<evidence type="ECO:0000259" key="5">
    <source>
        <dbReference type="SMART" id="SM00829"/>
    </source>
</evidence>
<dbReference type="Pfam" id="PF00107">
    <property type="entry name" value="ADH_zinc_N"/>
    <property type="match status" value="1"/>
</dbReference>
<dbReference type="PANTHER" id="PTHR43401">
    <property type="entry name" value="L-THREONINE 3-DEHYDROGENASE"/>
    <property type="match status" value="1"/>
</dbReference>
<dbReference type="InterPro" id="IPR013154">
    <property type="entry name" value="ADH-like_N"/>
</dbReference>
<dbReference type="GO" id="GO:0008270">
    <property type="term" value="F:zinc ion binding"/>
    <property type="evidence" value="ECO:0007669"/>
    <property type="project" value="InterPro"/>
</dbReference>
<dbReference type="SUPFAM" id="SSF51735">
    <property type="entry name" value="NAD(P)-binding Rossmann-fold domains"/>
    <property type="match status" value="1"/>
</dbReference>
<proteinExistence type="inferred from homology"/>
<dbReference type="Pfam" id="PF08240">
    <property type="entry name" value="ADH_N"/>
    <property type="match status" value="1"/>
</dbReference>
<evidence type="ECO:0000256" key="1">
    <source>
        <dbReference type="ARBA" id="ARBA00022723"/>
    </source>
</evidence>
<evidence type="ECO:0000256" key="2">
    <source>
        <dbReference type="ARBA" id="ARBA00022833"/>
    </source>
</evidence>
<evidence type="ECO:0000313" key="6">
    <source>
        <dbReference type="EMBL" id="SPQ00853.1"/>
    </source>
</evidence>
<evidence type="ECO:0000256" key="4">
    <source>
        <dbReference type="RuleBase" id="RU361277"/>
    </source>
</evidence>
<comment type="similarity">
    <text evidence="4">Belongs to the zinc-containing alcohol dehydrogenase family.</text>
</comment>
<dbReference type="InterPro" id="IPR036291">
    <property type="entry name" value="NAD(P)-bd_dom_sf"/>
</dbReference>
<keyword evidence="1 4" id="KW-0479">Metal-binding</keyword>
<dbReference type="InterPro" id="IPR013149">
    <property type="entry name" value="ADH-like_C"/>
</dbReference>
<dbReference type="InterPro" id="IPR011032">
    <property type="entry name" value="GroES-like_sf"/>
</dbReference>
<dbReference type="PANTHER" id="PTHR43401:SF2">
    <property type="entry name" value="L-THREONINE 3-DEHYDROGENASE"/>
    <property type="match status" value="1"/>
</dbReference>
<dbReference type="PROSITE" id="PS00059">
    <property type="entry name" value="ADH_ZINC"/>
    <property type="match status" value="1"/>
</dbReference>
<evidence type="ECO:0000313" key="7">
    <source>
        <dbReference type="Proteomes" id="UP000245125"/>
    </source>
</evidence>
<dbReference type="SUPFAM" id="SSF50129">
    <property type="entry name" value="GroES-like"/>
    <property type="match status" value="1"/>
</dbReference>
<dbReference type="InterPro" id="IPR050129">
    <property type="entry name" value="Zn_alcohol_dh"/>
</dbReference>
<dbReference type="OrthoDB" id="9770526at2"/>